<organism evidence="2 3">
    <name type="scientific">Plectus sambesii</name>
    <dbReference type="NCBI Taxonomy" id="2011161"/>
    <lineage>
        <taxon>Eukaryota</taxon>
        <taxon>Metazoa</taxon>
        <taxon>Ecdysozoa</taxon>
        <taxon>Nematoda</taxon>
        <taxon>Chromadorea</taxon>
        <taxon>Plectida</taxon>
        <taxon>Plectina</taxon>
        <taxon>Plectoidea</taxon>
        <taxon>Plectidae</taxon>
        <taxon>Plectus</taxon>
    </lineage>
</organism>
<name>A0A914VN66_9BILA</name>
<evidence type="ECO:0000313" key="2">
    <source>
        <dbReference type="Proteomes" id="UP000887566"/>
    </source>
</evidence>
<evidence type="ECO:0000256" key="1">
    <source>
        <dbReference type="SAM" id="MobiDB-lite"/>
    </source>
</evidence>
<dbReference type="AlphaFoldDB" id="A0A914VN66"/>
<evidence type="ECO:0000313" key="3">
    <source>
        <dbReference type="WBParaSite" id="PSAMB.scaffold2185size24747.g16764.t1"/>
    </source>
</evidence>
<protein>
    <submittedName>
        <fullName evidence="3">Uncharacterized protein</fullName>
    </submittedName>
</protein>
<dbReference type="Proteomes" id="UP000887566">
    <property type="component" value="Unplaced"/>
</dbReference>
<feature type="region of interest" description="Disordered" evidence="1">
    <location>
        <begin position="64"/>
        <end position="107"/>
    </location>
</feature>
<dbReference type="WBParaSite" id="PSAMB.scaffold2185size24747.g16764.t1">
    <property type="protein sequence ID" value="PSAMB.scaffold2185size24747.g16764.t1"/>
    <property type="gene ID" value="PSAMB.scaffold2185size24747.g16764"/>
</dbReference>
<sequence length="209" mass="22808">MSSPSVLPHRRLPTGSCCNERRLSARRLRDIVERFGRVPNPLLARDHTSGNCLSAAAGLSALRHPSRPADRGRHLSSSGAATPKAVGYHGGLASPTTRRAGRARSTRPLGRFRRRRSLVDKGVCNGGDDDGDDKRFSFSTNWDGIGAEPGRRLSAPPTSSYRVICACALQTLEGVFDELFASFIYVAHSERASVYFDYYDSTSVRAAIR</sequence>
<proteinExistence type="predicted"/>
<keyword evidence="2" id="KW-1185">Reference proteome</keyword>
<accession>A0A914VN66</accession>
<reference evidence="3" key="1">
    <citation type="submission" date="2022-11" db="UniProtKB">
        <authorList>
            <consortium name="WormBaseParasite"/>
        </authorList>
    </citation>
    <scope>IDENTIFICATION</scope>
</reference>